<dbReference type="Pfam" id="PF13084">
    <property type="entry name" value="DUF3943"/>
    <property type="match status" value="1"/>
</dbReference>
<dbReference type="Proteomes" id="UP000616346">
    <property type="component" value="Unassembled WGS sequence"/>
</dbReference>
<name>A0ABR8VD93_9BACT</name>
<dbReference type="RefSeq" id="WP_191710300.1">
    <property type="nucleotide sequence ID" value="NZ_JACSPQ010000009.1"/>
</dbReference>
<proteinExistence type="predicted"/>
<keyword evidence="3" id="KW-1185">Reference proteome</keyword>
<reference evidence="2 3" key="1">
    <citation type="submission" date="2020-08" db="EMBL/GenBank/DDBJ databases">
        <title>A Genomic Blueprint of the Chicken Gut Microbiome.</title>
        <authorList>
            <person name="Gilroy R."/>
            <person name="Ravi A."/>
            <person name="Getino M."/>
            <person name="Pursley I."/>
            <person name="Horton D.L."/>
            <person name="Alikhan N.-F."/>
            <person name="Baker D."/>
            <person name="Gharbi K."/>
            <person name="Hall N."/>
            <person name="Watson M."/>
            <person name="Adriaenssens E.M."/>
            <person name="Foster-Nyarko E."/>
            <person name="Jarju S."/>
            <person name="Secka A."/>
            <person name="Antonio M."/>
            <person name="Oren A."/>
            <person name="Chaudhuri R."/>
            <person name="La Ragione R.M."/>
            <person name="Hildebrand F."/>
            <person name="Pallen M.J."/>
        </authorList>
    </citation>
    <scope>NUCLEOTIDE SEQUENCE [LARGE SCALE GENOMIC DNA]</scope>
    <source>
        <strain evidence="2 3">Sa1YUN3</strain>
    </source>
</reference>
<comment type="caution">
    <text evidence="2">The sequence shown here is derived from an EMBL/GenBank/DDBJ whole genome shotgun (WGS) entry which is preliminary data.</text>
</comment>
<evidence type="ECO:0000313" key="2">
    <source>
        <dbReference type="EMBL" id="MBD8002376.1"/>
    </source>
</evidence>
<dbReference type="InterPro" id="IPR025079">
    <property type="entry name" value="DUF3943"/>
</dbReference>
<gene>
    <name evidence="2" type="ORF">H9626_09150</name>
</gene>
<organism evidence="2 3">
    <name type="scientific">Phocaeicola faecium</name>
    <dbReference type="NCBI Taxonomy" id="2762213"/>
    <lineage>
        <taxon>Bacteria</taxon>
        <taxon>Pseudomonadati</taxon>
        <taxon>Bacteroidota</taxon>
        <taxon>Bacteroidia</taxon>
        <taxon>Bacteroidales</taxon>
        <taxon>Bacteroidaceae</taxon>
        <taxon>Phocaeicola</taxon>
    </lineage>
</organism>
<feature type="domain" description="DUF3943" evidence="1">
    <location>
        <begin position="56"/>
        <end position="161"/>
    </location>
</feature>
<sequence>MSHFCDTTNCKKKHFWRAVGETFGLNVGLWAFDRYVLKGHYSYISLKTIKANFKHGFDWDNDHLSTNMFAHPYHGSLYFNAGRANGFNFWQSELFALGGSAMWELFMESEYPSKNDIIATPIGGAALGEVFYRTSDLMLDNRTSGSERFGREALSFLLSPMRGLTRILTGEAWERKSIAGKEFGNPPYKLDVSLGTRLLTSHDNDCLLKAGASARIDLEYGDRYSSSRKPYDYFSLLMELNVMKTQPVFSRVEIIGSLFTKEVIDTKRCNLTLGLYQHFDFFDSDTIRTDYTPGVLEPCVVPYKLGTPASAGGGIMFGYQLPRFTLHVAGHVNGILLGGVLSDFYRFYHRNYNWGSGFSAKLKLKGSVCDDKISFSLNNQFYRLHSRNDWYSDKGYSPNPADPPVDVEGDSSRGTFYHLEGQIDYKVWNNLSLTARCDWFRRSTLYNRSVGISSSLSAYGFFIDSKQLSFQLLLTYSL</sequence>
<protein>
    <submittedName>
        <fullName evidence="2">DUF3943 domain-containing protein</fullName>
    </submittedName>
</protein>
<accession>A0ABR8VD93</accession>
<dbReference type="EMBL" id="JACSPQ010000009">
    <property type="protein sequence ID" value="MBD8002376.1"/>
    <property type="molecule type" value="Genomic_DNA"/>
</dbReference>
<evidence type="ECO:0000313" key="3">
    <source>
        <dbReference type="Proteomes" id="UP000616346"/>
    </source>
</evidence>
<evidence type="ECO:0000259" key="1">
    <source>
        <dbReference type="Pfam" id="PF13084"/>
    </source>
</evidence>